<sequence>MHSSSSNLLQALLTNPDFVAWANGGRPEDDVKWNNWAADDLEKLETIAIARELLESFQVANTNISNEHITNKVSQALNTAKRIESEQNLRRISPLRNLNFTVWNVAATLVTLLGLGLAIFGIYKNKHSETGLNSNVAKVEDADAFTKVINKDRAVKYVRLSDGSAIVLHKNSSISFPKQFTGPVREVFLTGDAFFEITKNPDQPFFVYANELVAKVHGTSFSIKAGQSESKVIVAVKTGKVSVFSKNDSKAEQYKKDKGLQAFLLTPNQQATFERSQFKLSRLALSSPILLNIPIENQDFTYSETPVKDIFSALEKAYGIHIQYNVETMSECSVTATLGDEPLENKLKWICTILEAEYAINDDQITIKGSPCK</sequence>
<evidence type="ECO:0000313" key="4">
    <source>
        <dbReference type="EMBL" id="SKB93279.1"/>
    </source>
</evidence>
<dbReference type="Pfam" id="PF04773">
    <property type="entry name" value="FecR"/>
    <property type="match status" value="1"/>
</dbReference>
<reference evidence="5" key="1">
    <citation type="submission" date="2017-02" db="EMBL/GenBank/DDBJ databases">
        <authorList>
            <person name="Varghese N."/>
            <person name="Submissions S."/>
        </authorList>
    </citation>
    <scope>NUCLEOTIDE SEQUENCE [LARGE SCALE GENOMIC DNA]</scope>
    <source>
        <strain evidence="5">DSM 22270</strain>
    </source>
</reference>
<dbReference type="Gene3D" id="2.60.120.1440">
    <property type="match status" value="1"/>
</dbReference>
<keyword evidence="1" id="KW-0472">Membrane</keyword>
<dbReference type="AlphaFoldDB" id="A0A1T5FAT9"/>
<keyword evidence="1" id="KW-1133">Transmembrane helix</keyword>
<organism evidence="4 5">
    <name type="scientific">Dyadobacter psychrophilus</name>
    <dbReference type="NCBI Taxonomy" id="651661"/>
    <lineage>
        <taxon>Bacteria</taxon>
        <taxon>Pseudomonadati</taxon>
        <taxon>Bacteroidota</taxon>
        <taxon>Cytophagia</taxon>
        <taxon>Cytophagales</taxon>
        <taxon>Spirosomataceae</taxon>
        <taxon>Dyadobacter</taxon>
    </lineage>
</organism>
<feature type="domain" description="FecR protein" evidence="2">
    <location>
        <begin position="158"/>
        <end position="241"/>
    </location>
</feature>
<keyword evidence="1" id="KW-0812">Transmembrane</keyword>
<dbReference type="InterPro" id="IPR012373">
    <property type="entry name" value="Ferrdict_sens_TM"/>
</dbReference>
<dbReference type="STRING" id="651661.SAMN05660293_02976"/>
<evidence type="ECO:0000259" key="2">
    <source>
        <dbReference type="Pfam" id="PF04773"/>
    </source>
</evidence>
<keyword evidence="5" id="KW-1185">Reference proteome</keyword>
<dbReference type="Gene3D" id="3.55.50.30">
    <property type="match status" value="1"/>
</dbReference>
<name>A0A1T5FAT9_9BACT</name>
<evidence type="ECO:0000259" key="3">
    <source>
        <dbReference type="Pfam" id="PF16344"/>
    </source>
</evidence>
<dbReference type="RefSeq" id="WP_082215513.1">
    <property type="nucleotide sequence ID" value="NZ_FUZA01000003.1"/>
</dbReference>
<evidence type="ECO:0000313" key="5">
    <source>
        <dbReference type="Proteomes" id="UP000190897"/>
    </source>
</evidence>
<dbReference type="Proteomes" id="UP000190897">
    <property type="component" value="Unassembled WGS sequence"/>
</dbReference>
<dbReference type="PANTHER" id="PTHR30273">
    <property type="entry name" value="PERIPLASMIC SIGNAL SENSOR AND SIGMA FACTOR ACTIVATOR FECR-RELATED"/>
    <property type="match status" value="1"/>
</dbReference>
<proteinExistence type="predicted"/>
<dbReference type="EMBL" id="FUZA01000003">
    <property type="protein sequence ID" value="SKB93279.1"/>
    <property type="molecule type" value="Genomic_DNA"/>
</dbReference>
<dbReference type="InterPro" id="IPR032508">
    <property type="entry name" value="FecR_C"/>
</dbReference>
<dbReference type="OrthoDB" id="645173at2"/>
<dbReference type="Pfam" id="PF16344">
    <property type="entry name" value="FecR_C"/>
    <property type="match status" value="1"/>
</dbReference>
<evidence type="ECO:0000256" key="1">
    <source>
        <dbReference type="SAM" id="Phobius"/>
    </source>
</evidence>
<accession>A0A1T5FAT9</accession>
<dbReference type="GO" id="GO:0016989">
    <property type="term" value="F:sigma factor antagonist activity"/>
    <property type="evidence" value="ECO:0007669"/>
    <property type="project" value="TreeGrafter"/>
</dbReference>
<feature type="transmembrane region" description="Helical" evidence="1">
    <location>
        <begin position="100"/>
        <end position="123"/>
    </location>
</feature>
<dbReference type="InterPro" id="IPR006860">
    <property type="entry name" value="FecR"/>
</dbReference>
<protein>
    <submittedName>
        <fullName evidence="4">FecR family protein</fullName>
    </submittedName>
</protein>
<dbReference type="PANTHER" id="PTHR30273:SF2">
    <property type="entry name" value="PROTEIN FECR"/>
    <property type="match status" value="1"/>
</dbReference>
<feature type="domain" description="Protein FecR C-terminal" evidence="3">
    <location>
        <begin position="300"/>
        <end position="367"/>
    </location>
</feature>
<gene>
    <name evidence="4" type="ORF">SAMN05660293_02976</name>
</gene>